<keyword evidence="5 6" id="KW-0961">Cell wall biogenesis/degradation</keyword>
<dbReference type="InterPro" id="IPR038063">
    <property type="entry name" value="Transpep_catalytic_dom"/>
</dbReference>
<feature type="signal peptide" evidence="8">
    <location>
        <begin position="1"/>
        <end position="22"/>
    </location>
</feature>
<sequence length="497" mass="53968">MKRALWLGCLLMMLALCAGGLAEETLPLRYGSTGDAVIMLQERLTELGYYTFRITGNYQEHTQQAVRDFQAALGWEQTGIADEALLVQVYRLDAPPVPTPAPTSPPAAEAPLLQFGSVGDDVLRVQLRLQELGYYAIEVSGNYLGNTRNAVRDFQRKNGLQADGVVGQATWDMLFFGDALDAAATPRPTPSPTPVPYRIGVDVTNQVTTVYGLDENQQYTDVVRQMLCSTGTTSDPTPLDTFVLNGRTSEWCYFPQWGTHARYWTRINASIAFHSVIYAEPDLMALKTGSYTGLGKRASHGCIRLMVDDAKWIYDNCGKGTEVVIYEGEEDEELTRSLKIPPLDRSVMMPEPTAAPTQPPAYSADALPPMPFTTLERGVESEAVYWLQCKLTELGYYHGSITGGYYGGTVEACKAYQRDNGLSVDGKAGKLTLSRLYEDVLATPSPSPTPAPAATRAPDASPSPSAAPLPSGADPTPDAAPEKTSGMRLFVTVAPLP</sequence>
<accession>A0A9D1CIS9</accession>
<dbReference type="Pfam" id="PF01471">
    <property type="entry name" value="PG_binding_1"/>
    <property type="match status" value="3"/>
</dbReference>
<evidence type="ECO:0000256" key="2">
    <source>
        <dbReference type="ARBA" id="ARBA00022679"/>
    </source>
</evidence>
<evidence type="ECO:0000256" key="3">
    <source>
        <dbReference type="ARBA" id="ARBA00022960"/>
    </source>
</evidence>
<dbReference type="InterPro" id="IPR005490">
    <property type="entry name" value="LD_TPept_cat_dom"/>
</dbReference>
<dbReference type="Gene3D" id="2.40.440.10">
    <property type="entry name" value="L,D-transpeptidase catalytic domain-like"/>
    <property type="match status" value="1"/>
</dbReference>
<dbReference type="InterPro" id="IPR050979">
    <property type="entry name" value="LD-transpeptidase"/>
</dbReference>
<reference evidence="10" key="2">
    <citation type="journal article" date="2021" name="PeerJ">
        <title>Extensive microbial diversity within the chicken gut microbiome revealed by metagenomics and culture.</title>
        <authorList>
            <person name="Gilroy R."/>
            <person name="Ravi A."/>
            <person name="Getino M."/>
            <person name="Pursley I."/>
            <person name="Horton D.L."/>
            <person name="Alikhan N.F."/>
            <person name="Baker D."/>
            <person name="Gharbi K."/>
            <person name="Hall N."/>
            <person name="Watson M."/>
            <person name="Adriaenssens E.M."/>
            <person name="Foster-Nyarko E."/>
            <person name="Jarju S."/>
            <person name="Secka A."/>
            <person name="Antonio M."/>
            <person name="Oren A."/>
            <person name="Chaudhuri R.R."/>
            <person name="La Ragione R."/>
            <person name="Hildebrand F."/>
            <person name="Pallen M.J."/>
        </authorList>
    </citation>
    <scope>NUCLEOTIDE SEQUENCE</scope>
    <source>
        <strain evidence="10">ChiHile30-977</strain>
    </source>
</reference>
<comment type="pathway">
    <text evidence="1 6">Cell wall biogenesis; peptidoglycan biosynthesis.</text>
</comment>
<keyword evidence="4 6" id="KW-0573">Peptidoglycan synthesis</keyword>
<dbReference type="Pfam" id="PF03734">
    <property type="entry name" value="YkuD"/>
    <property type="match status" value="1"/>
</dbReference>
<dbReference type="PROSITE" id="PS52029">
    <property type="entry name" value="LD_TPASE"/>
    <property type="match status" value="1"/>
</dbReference>
<evidence type="ECO:0000256" key="4">
    <source>
        <dbReference type="ARBA" id="ARBA00022984"/>
    </source>
</evidence>
<comment type="caution">
    <text evidence="10">The sequence shown here is derived from an EMBL/GenBank/DDBJ whole genome shotgun (WGS) entry which is preliminary data.</text>
</comment>
<dbReference type="EMBL" id="DVFI01000089">
    <property type="protein sequence ID" value="HIQ63095.1"/>
    <property type="molecule type" value="Genomic_DNA"/>
</dbReference>
<dbReference type="GO" id="GO:0005576">
    <property type="term" value="C:extracellular region"/>
    <property type="evidence" value="ECO:0007669"/>
    <property type="project" value="TreeGrafter"/>
</dbReference>
<feature type="active site" description="Proton donor/acceptor" evidence="6">
    <location>
        <position position="274"/>
    </location>
</feature>
<evidence type="ECO:0000313" key="11">
    <source>
        <dbReference type="Proteomes" id="UP000886819"/>
    </source>
</evidence>
<protein>
    <submittedName>
        <fullName evidence="10">Peptidoglycan-binding protein</fullName>
    </submittedName>
</protein>
<keyword evidence="3 6" id="KW-0133">Cell shape</keyword>
<dbReference type="Gene3D" id="1.10.101.10">
    <property type="entry name" value="PGBD-like superfamily/PGBD"/>
    <property type="match status" value="3"/>
</dbReference>
<feature type="compositionally biased region" description="Low complexity" evidence="7">
    <location>
        <begin position="452"/>
        <end position="475"/>
    </location>
</feature>
<dbReference type="Proteomes" id="UP000886819">
    <property type="component" value="Unassembled WGS sequence"/>
</dbReference>
<dbReference type="PANTHER" id="PTHR30582:SF2">
    <property type="entry name" value="L,D-TRANSPEPTIDASE YCIB-RELATED"/>
    <property type="match status" value="1"/>
</dbReference>
<evidence type="ECO:0000256" key="8">
    <source>
        <dbReference type="SAM" id="SignalP"/>
    </source>
</evidence>
<dbReference type="PANTHER" id="PTHR30582">
    <property type="entry name" value="L,D-TRANSPEPTIDASE"/>
    <property type="match status" value="1"/>
</dbReference>
<feature type="active site" description="Nucleophile" evidence="6">
    <location>
        <position position="302"/>
    </location>
</feature>
<dbReference type="SUPFAM" id="SSF47090">
    <property type="entry name" value="PGBD-like"/>
    <property type="match status" value="3"/>
</dbReference>
<feature type="region of interest" description="Disordered" evidence="7">
    <location>
        <begin position="441"/>
        <end position="488"/>
    </location>
</feature>
<dbReference type="InterPro" id="IPR002477">
    <property type="entry name" value="Peptidoglycan-bd-like"/>
</dbReference>
<keyword evidence="8" id="KW-0732">Signal</keyword>
<keyword evidence="2" id="KW-0808">Transferase</keyword>
<gene>
    <name evidence="10" type="ORF">IAA66_05850</name>
</gene>
<evidence type="ECO:0000259" key="9">
    <source>
        <dbReference type="PROSITE" id="PS52029"/>
    </source>
</evidence>
<feature type="domain" description="L,D-TPase catalytic" evidence="9">
    <location>
        <begin position="197"/>
        <end position="326"/>
    </location>
</feature>
<dbReference type="GO" id="GO:0016740">
    <property type="term" value="F:transferase activity"/>
    <property type="evidence" value="ECO:0007669"/>
    <property type="project" value="UniProtKB-KW"/>
</dbReference>
<dbReference type="AlphaFoldDB" id="A0A9D1CIS9"/>
<dbReference type="CDD" id="cd16913">
    <property type="entry name" value="YkuD_like"/>
    <property type="match status" value="1"/>
</dbReference>
<dbReference type="GO" id="GO:0071555">
    <property type="term" value="P:cell wall organization"/>
    <property type="evidence" value="ECO:0007669"/>
    <property type="project" value="UniProtKB-UniRule"/>
</dbReference>
<evidence type="ECO:0000256" key="5">
    <source>
        <dbReference type="ARBA" id="ARBA00023316"/>
    </source>
</evidence>
<dbReference type="GO" id="GO:0008360">
    <property type="term" value="P:regulation of cell shape"/>
    <property type="evidence" value="ECO:0007669"/>
    <property type="project" value="UniProtKB-UniRule"/>
</dbReference>
<evidence type="ECO:0000256" key="7">
    <source>
        <dbReference type="SAM" id="MobiDB-lite"/>
    </source>
</evidence>
<feature type="chain" id="PRO_5039087326" evidence="8">
    <location>
        <begin position="23"/>
        <end position="497"/>
    </location>
</feature>
<dbReference type="GO" id="GO:0018104">
    <property type="term" value="P:peptidoglycan-protein cross-linking"/>
    <property type="evidence" value="ECO:0007669"/>
    <property type="project" value="TreeGrafter"/>
</dbReference>
<dbReference type="GO" id="GO:0071972">
    <property type="term" value="F:peptidoglycan L,D-transpeptidase activity"/>
    <property type="evidence" value="ECO:0007669"/>
    <property type="project" value="TreeGrafter"/>
</dbReference>
<evidence type="ECO:0000256" key="6">
    <source>
        <dbReference type="PROSITE-ProRule" id="PRU01373"/>
    </source>
</evidence>
<reference evidence="10" key="1">
    <citation type="submission" date="2020-10" db="EMBL/GenBank/DDBJ databases">
        <authorList>
            <person name="Gilroy R."/>
        </authorList>
    </citation>
    <scope>NUCLEOTIDE SEQUENCE</scope>
    <source>
        <strain evidence="10">ChiHile30-977</strain>
    </source>
</reference>
<organism evidence="10 11">
    <name type="scientific">Candidatus Avichristensenella intestinipullorum</name>
    <dbReference type="NCBI Taxonomy" id="2840693"/>
    <lineage>
        <taxon>Bacteria</taxon>
        <taxon>Bacillati</taxon>
        <taxon>Bacillota</taxon>
        <taxon>Clostridia</taxon>
        <taxon>Candidatus Avichristensenella</taxon>
    </lineage>
</organism>
<evidence type="ECO:0000256" key="1">
    <source>
        <dbReference type="ARBA" id="ARBA00004752"/>
    </source>
</evidence>
<dbReference type="InterPro" id="IPR036365">
    <property type="entry name" value="PGBD-like_sf"/>
</dbReference>
<proteinExistence type="predicted"/>
<name>A0A9D1CIS9_9FIRM</name>
<dbReference type="SUPFAM" id="SSF141523">
    <property type="entry name" value="L,D-transpeptidase catalytic domain-like"/>
    <property type="match status" value="1"/>
</dbReference>
<evidence type="ECO:0000313" key="10">
    <source>
        <dbReference type="EMBL" id="HIQ63095.1"/>
    </source>
</evidence>
<dbReference type="InterPro" id="IPR036366">
    <property type="entry name" value="PGBDSf"/>
</dbReference>